<feature type="domain" description="ZSWIM1/3 RNaseH-like" evidence="1">
    <location>
        <begin position="86"/>
        <end position="210"/>
    </location>
</feature>
<dbReference type="Proteomes" id="UP000429607">
    <property type="component" value="Unassembled WGS sequence"/>
</dbReference>
<dbReference type="EMBL" id="QXFV01001069">
    <property type="protein sequence ID" value="KAE9016202.1"/>
    <property type="molecule type" value="Genomic_DNA"/>
</dbReference>
<evidence type="ECO:0000313" key="2">
    <source>
        <dbReference type="EMBL" id="KAE9016202.1"/>
    </source>
</evidence>
<dbReference type="PANTHER" id="PTHR31569:SF4">
    <property type="entry name" value="SWIM-TYPE DOMAIN-CONTAINING PROTEIN"/>
    <property type="match status" value="1"/>
</dbReference>
<reference evidence="2 3" key="1">
    <citation type="submission" date="2018-09" db="EMBL/GenBank/DDBJ databases">
        <title>Genomic investigation of the strawberry pathogen Phytophthora fragariae indicates pathogenicity is determined by transcriptional variation in three key races.</title>
        <authorList>
            <person name="Adams T.M."/>
            <person name="Armitage A.D."/>
            <person name="Sobczyk M.K."/>
            <person name="Bates H.J."/>
            <person name="Dunwell J.M."/>
            <person name="Nellist C.F."/>
            <person name="Harrison R.J."/>
        </authorList>
    </citation>
    <scope>NUCLEOTIDE SEQUENCE [LARGE SCALE GENOMIC DNA]</scope>
    <source>
        <strain evidence="2 3">SCRP249</strain>
    </source>
</reference>
<proteinExistence type="predicted"/>
<protein>
    <recommendedName>
        <fullName evidence="1">ZSWIM1/3 RNaseH-like domain-containing protein</fullName>
    </recommendedName>
</protein>
<organism evidence="2 3">
    <name type="scientific">Phytophthora rubi</name>
    <dbReference type="NCBI Taxonomy" id="129364"/>
    <lineage>
        <taxon>Eukaryota</taxon>
        <taxon>Sar</taxon>
        <taxon>Stramenopiles</taxon>
        <taxon>Oomycota</taxon>
        <taxon>Peronosporomycetes</taxon>
        <taxon>Peronosporales</taxon>
        <taxon>Peronosporaceae</taxon>
        <taxon>Phytophthora</taxon>
    </lineage>
</organism>
<dbReference type="InterPro" id="IPR052579">
    <property type="entry name" value="Zinc_finger_SWIM"/>
</dbReference>
<evidence type="ECO:0000259" key="1">
    <source>
        <dbReference type="Pfam" id="PF21056"/>
    </source>
</evidence>
<name>A0A6A3L9P8_9STRA</name>
<comment type="caution">
    <text evidence="2">The sequence shown here is derived from an EMBL/GenBank/DDBJ whole genome shotgun (WGS) entry which is preliminary data.</text>
</comment>
<accession>A0A6A3L9P8</accession>
<dbReference type="AlphaFoldDB" id="A0A6A3L9P8"/>
<evidence type="ECO:0000313" key="3">
    <source>
        <dbReference type="Proteomes" id="UP000429607"/>
    </source>
</evidence>
<dbReference type="InterPro" id="IPR048324">
    <property type="entry name" value="ZSWIM1-3_RNaseH-like"/>
</dbReference>
<dbReference type="PANTHER" id="PTHR31569">
    <property type="entry name" value="SWIM-TYPE DOMAIN-CONTAINING PROTEIN"/>
    <property type="match status" value="1"/>
</dbReference>
<sequence length="213" mass="24158">MIAQVCKRPDGVWRIVTKREAYQHNHHISDDIYGSHPGIRQVPAESPLMPGIEMLVEAEAGTSSMYNFIRVQLSDDDAVAGMVVDFNLESALNVSSLHESARGDTGVISFTSGHMRAMLDSFPEVFQMDCTHQTNQYNYQLLTMVAMDQYGNGQPVQYSLVETNGDWHLSKCLDHFKRANELWRFVRIVIVDKDLREVDVIRNKLASCTVTFM</sequence>
<gene>
    <name evidence="2" type="ORF">PR001_g14717</name>
</gene>
<dbReference type="Pfam" id="PF21056">
    <property type="entry name" value="ZSWIM1-3_RNaseH-like"/>
    <property type="match status" value="1"/>
</dbReference>